<accession>A0A2V2YVR9</accession>
<dbReference type="OrthoDB" id="2988996at2"/>
<dbReference type="AlphaFoldDB" id="A0A2V2YVR9"/>
<dbReference type="Proteomes" id="UP000246635">
    <property type="component" value="Unassembled WGS sequence"/>
</dbReference>
<keyword evidence="2" id="KW-1185">Reference proteome</keyword>
<dbReference type="EMBL" id="QGTQ01000005">
    <property type="protein sequence ID" value="PWW05071.1"/>
    <property type="molecule type" value="Genomic_DNA"/>
</dbReference>
<reference evidence="1 2" key="1">
    <citation type="submission" date="2018-05" db="EMBL/GenBank/DDBJ databases">
        <title>Genomic Encyclopedia of Type Strains, Phase III (KMG-III): the genomes of soil and plant-associated and newly described type strains.</title>
        <authorList>
            <person name="Whitman W."/>
        </authorList>
    </citation>
    <scope>NUCLEOTIDE SEQUENCE [LARGE SCALE GENOMIC DNA]</scope>
    <source>
        <strain evidence="1 2">CECT 5696</strain>
    </source>
</reference>
<name>A0A2V2YVR9_9BACL</name>
<organism evidence="1 2">
    <name type="scientific">Paenibacillus cellulosilyticus</name>
    <dbReference type="NCBI Taxonomy" id="375489"/>
    <lineage>
        <taxon>Bacteria</taxon>
        <taxon>Bacillati</taxon>
        <taxon>Bacillota</taxon>
        <taxon>Bacilli</taxon>
        <taxon>Bacillales</taxon>
        <taxon>Paenibacillaceae</taxon>
        <taxon>Paenibacillus</taxon>
    </lineage>
</organism>
<dbReference type="RefSeq" id="WP_110043617.1">
    <property type="nucleotide sequence ID" value="NZ_CP054613.1"/>
</dbReference>
<comment type="caution">
    <text evidence="1">The sequence shown here is derived from an EMBL/GenBank/DDBJ whole genome shotgun (WGS) entry which is preliminary data.</text>
</comment>
<proteinExistence type="predicted"/>
<evidence type="ECO:0000313" key="2">
    <source>
        <dbReference type="Proteomes" id="UP000246635"/>
    </source>
</evidence>
<protein>
    <submittedName>
        <fullName evidence="1">Uncharacterized protein</fullName>
    </submittedName>
</protein>
<gene>
    <name evidence="1" type="ORF">DFQ01_10554</name>
</gene>
<sequence>MISTGTFERQWMDDYLDLLNYARQIGDNAWQQEIINTMNDAKHRMEQESLERRREELWQQFDAINAKMLELYRQLRETENASIAERLSEEVWELKTRRIEIGRQLYAIR</sequence>
<evidence type="ECO:0000313" key="1">
    <source>
        <dbReference type="EMBL" id="PWW05071.1"/>
    </source>
</evidence>